<evidence type="ECO:0000313" key="1">
    <source>
        <dbReference type="EMBL" id="EHO09373.1"/>
    </source>
</evidence>
<dbReference type="EMBL" id="AGEE01000032">
    <property type="protein sequence ID" value="EHO09373.1"/>
    <property type="molecule type" value="Genomic_DNA"/>
</dbReference>
<organism evidence="1 2">
    <name type="scientific">Myroides odoratimimus CIP 101113</name>
    <dbReference type="NCBI Taxonomy" id="883154"/>
    <lineage>
        <taxon>Bacteria</taxon>
        <taxon>Pseudomonadati</taxon>
        <taxon>Bacteroidota</taxon>
        <taxon>Flavobacteriia</taxon>
        <taxon>Flavobacteriales</taxon>
        <taxon>Flavobacteriaceae</taxon>
        <taxon>Myroides</taxon>
    </lineage>
</organism>
<protein>
    <recommendedName>
        <fullName evidence="3">HNH nuclease domain-containing protein</fullName>
    </recommendedName>
</protein>
<gene>
    <name evidence="1" type="ORF">HMPREF9715_02452</name>
</gene>
<dbReference type="AlphaFoldDB" id="A0AAV3F277"/>
<proteinExistence type="predicted"/>
<evidence type="ECO:0008006" key="3">
    <source>
        <dbReference type="Google" id="ProtNLM"/>
    </source>
</evidence>
<accession>A0AAV3F277</accession>
<name>A0AAV3F277_9FLAO</name>
<comment type="caution">
    <text evidence="1">The sequence shown here is derived from an EMBL/GenBank/DDBJ whole genome shotgun (WGS) entry which is preliminary data.</text>
</comment>
<reference evidence="1 2" key="1">
    <citation type="submission" date="2011-11" db="EMBL/GenBank/DDBJ databases">
        <title>The Genome Sequence of Myroides odoratimimus CIP 101113.</title>
        <authorList>
            <person name="Earl A."/>
            <person name="Ward D."/>
            <person name="Feldgarden M."/>
            <person name="Gevers D."/>
            <person name="Huys G."/>
            <person name="Young S.K."/>
            <person name="Zeng Q."/>
            <person name="Gargeya S."/>
            <person name="Fitzgerald M."/>
            <person name="Haas B."/>
            <person name="Abouelleil A."/>
            <person name="Alvarado L."/>
            <person name="Arachchi H.M."/>
            <person name="Berlin A."/>
            <person name="Brown A."/>
            <person name="Chapman S.B."/>
            <person name="Chen Z."/>
            <person name="Dunbar C."/>
            <person name="Freedman E."/>
            <person name="Gearin G."/>
            <person name="Goldberg J."/>
            <person name="Griggs A."/>
            <person name="Gujja S."/>
            <person name="Heiman D."/>
            <person name="Howarth C."/>
            <person name="Larson L."/>
            <person name="Lui A."/>
            <person name="MacDonald P.J.P."/>
            <person name="Montmayeur A."/>
            <person name="Murphy C."/>
            <person name="Neiman D."/>
            <person name="Pearson M."/>
            <person name="Priest M."/>
            <person name="Roberts A."/>
            <person name="Saif S."/>
            <person name="Shea T."/>
            <person name="Shenoy N."/>
            <person name="Sisk P."/>
            <person name="Stolte C."/>
            <person name="Sykes S."/>
            <person name="Wortman J."/>
            <person name="Nusbaum C."/>
            <person name="Birren B."/>
        </authorList>
    </citation>
    <scope>NUCLEOTIDE SEQUENCE [LARGE SCALE GENOMIC DNA]</scope>
    <source>
        <strain evidence="1 2">CIP 101113</strain>
    </source>
</reference>
<dbReference type="Proteomes" id="UP000004834">
    <property type="component" value="Unassembled WGS sequence"/>
</dbReference>
<evidence type="ECO:0000313" key="2">
    <source>
        <dbReference type="Proteomes" id="UP000004834"/>
    </source>
</evidence>
<dbReference type="RefSeq" id="WP_006264046.1">
    <property type="nucleotide sequence ID" value="NZ_JH590838.1"/>
</dbReference>
<sequence length="345" mass="40587">MDFKNVDISIEEHSLNSHINNNQSLIQSIKALQKNQYNNIDIWQFKYLQLLVNKLLLTDTSVNILTCKFHVLLDYKVEFEDIRDLNKEVCSRRSKKKCNCEVCKENRKKMYFSNKVQGILKYEHNKLRGYYANCGVKVCYICNAQYAVMAKDEKKVKNSNYKKVNQERDKAKFELDHLLSKSIFPCFSISLFNLLPICPPCNKIKSNREIDVTNIFTKLKYKITIDSFRKYYKGEGKLNIEVFDETSRIPNEQLSTVFDLVGIYQNHTDVIEELIERKIKYTDKYKEVLARSFPGIVGTEKNIEDRLVIGTYSKKEGFLKRPLSKFIHDINDQLDSFTGYYDKIK</sequence>